<keyword evidence="4" id="KW-1185">Reference proteome</keyword>
<dbReference type="Proteomes" id="UP001642464">
    <property type="component" value="Unassembled WGS sequence"/>
</dbReference>
<dbReference type="SUPFAM" id="SSF52058">
    <property type="entry name" value="L domain-like"/>
    <property type="match status" value="1"/>
</dbReference>
<keyword evidence="2" id="KW-1133">Transmembrane helix</keyword>
<gene>
    <name evidence="3" type="ORF">SCF082_LOCUS858</name>
</gene>
<name>A0ABP0HAD1_9DINO</name>
<feature type="region of interest" description="Disordered" evidence="1">
    <location>
        <begin position="1484"/>
        <end position="1516"/>
    </location>
</feature>
<dbReference type="InterPro" id="IPR032675">
    <property type="entry name" value="LRR_dom_sf"/>
</dbReference>
<organism evidence="3 4">
    <name type="scientific">Durusdinium trenchii</name>
    <dbReference type="NCBI Taxonomy" id="1381693"/>
    <lineage>
        <taxon>Eukaryota</taxon>
        <taxon>Sar</taxon>
        <taxon>Alveolata</taxon>
        <taxon>Dinophyceae</taxon>
        <taxon>Suessiales</taxon>
        <taxon>Symbiodiniaceae</taxon>
        <taxon>Durusdinium</taxon>
    </lineage>
</organism>
<feature type="region of interest" description="Disordered" evidence="1">
    <location>
        <begin position="1416"/>
        <end position="1466"/>
    </location>
</feature>
<proteinExistence type="predicted"/>
<protein>
    <submittedName>
        <fullName evidence="3">F-box and FNIP repeat-containing protein L60</fullName>
    </submittedName>
</protein>
<feature type="region of interest" description="Disordered" evidence="1">
    <location>
        <begin position="659"/>
        <end position="678"/>
    </location>
</feature>
<dbReference type="PANTHER" id="PTHR32134">
    <property type="entry name" value="FNIP REPEAT-CONTAINING PROTEIN"/>
    <property type="match status" value="1"/>
</dbReference>
<feature type="transmembrane region" description="Helical" evidence="2">
    <location>
        <begin position="12"/>
        <end position="36"/>
    </location>
</feature>
<dbReference type="InterPro" id="IPR008615">
    <property type="entry name" value="FNIP"/>
</dbReference>
<dbReference type="Gene3D" id="3.80.10.10">
    <property type="entry name" value="Ribonuclease Inhibitor"/>
    <property type="match status" value="2"/>
</dbReference>
<feature type="compositionally biased region" description="Basic residues" evidence="1">
    <location>
        <begin position="1450"/>
        <end position="1461"/>
    </location>
</feature>
<evidence type="ECO:0000256" key="2">
    <source>
        <dbReference type="SAM" id="Phobius"/>
    </source>
</evidence>
<dbReference type="PANTHER" id="PTHR32134:SF92">
    <property type="entry name" value="FNIP REPEAT-CONTAINING PROTEIN"/>
    <property type="match status" value="1"/>
</dbReference>
<feature type="region of interest" description="Disordered" evidence="1">
    <location>
        <begin position="1824"/>
        <end position="1848"/>
    </location>
</feature>
<dbReference type="Pfam" id="PF05725">
    <property type="entry name" value="FNIP"/>
    <property type="match status" value="8"/>
</dbReference>
<evidence type="ECO:0000313" key="3">
    <source>
        <dbReference type="EMBL" id="CAK8987162.1"/>
    </source>
</evidence>
<feature type="region of interest" description="Disordered" evidence="1">
    <location>
        <begin position="1346"/>
        <end position="1389"/>
    </location>
</feature>
<reference evidence="3 4" key="1">
    <citation type="submission" date="2024-02" db="EMBL/GenBank/DDBJ databases">
        <authorList>
            <person name="Chen Y."/>
            <person name="Shah S."/>
            <person name="Dougan E. K."/>
            <person name="Thang M."/>
            <person name="Chan C."/>
        </authorList>
    </citation>
    <scope>NUCLEOTIDE SEQUENCE [LARGE SCALE GENOMIC DNA]</scope>
</reference>
<feature type="compositionally biased region" description="Basic and acidic residues" evidence="1">
    <location>
        <begin position="660"/>
        <end position="671"/>
    </location>
</feature>
<comment type="caution">
    <text evidence="3">The sequence shown here is derived from an EMBL/GenBank/DDBJ whole genome shotgun (WGS) entry which is preliminary data.</text>
</comment>
<evidence type="ECO:0000256" key="1">
    <source>
        <dbReference type="SAM" id="MobiDB-lite"/>
    </source>
</evidence>
<accession>A0ABP0HAD1</accession>
<keyword evidence="2" id="KW-0812">Transmembrane</keyword>
<evidence type="ECO:0000313" key="4">
    <source>
        <dbReference type="Proteomes" id="UP001642464"/>
    </source>
</evidence>
<sequence>MLRRSSIGPLRQFGFFMGTCITVNWIIVATLCGTWYPLVLVNHERSQGPVCFLLLPGPLEVALEVAAWGAMDSGSADKVKNTTWASDTEVKSYADGLKDHVNRWEDMELPTEHAPLEIEVVGMDGEVLHFSTDKLSQESTGYELWQMISDRLSPREGAHMYILCSGQKLDLWKALKLQDLQHLSYVFVPLNLIDAWRFLHGLPVPDEEHVLEGVTRIEGLDSLEQLRALPSTLREATLASDFDQSLESVSLPDQLQLLRFGNEFNQSLQRWKFPEELQKLVMGNDFNQTLEQVSLPQRLQVLELGDDFDQSLQKVTWPETLKSLTFGHRFNQPVDHVLFPSSLETLEFGSAFDQSLDHFNWPSGLKKLDLGFAFNRSLEKVLWPESLQNLIFGHCFNQKLTTCPPHLHSLELGDCFDQAWSSSFLPSSLQSLVLGSSCRFEAVSSLPGLQEMEISPSLDALRQLKWPSTLTTLTFGRVFDQKLEGITLPETLKSLTFGFAFNQSLRDVILPTGLERLEFGSAFIQSLEKISWPKSLKSLILGSCFNQSLEDLALPNSLESLHLGFRFNRSLEKVIWPSNLQSLTFGTCFNQPLEHVIFPSQLQSLKFGTSFNQSLVAVTFPCSLWSLAFGNEFNQSLLGVTWPSNLHSLEFGEDFDQDLQEEKTSPGRTEPRNPSAAPAARVRRLVGAATRTVHGAEKHGATCKAPLDHPAIKSLKGRKTMRLPSVVTSVRPCEKEAAGVIALLGVGVRTRAFRGDGSLAQASGAVTKQGFGDVSETVTVKEASLFALTTAATGTYDVEFLVAVGFLLPSFARTIMSFVKFVRQDSNLGGLQELQLRFGNETSVNMQEMAMCNGQVQTSCSTFMSFDAFCTAVSGSSEEAQLNEISSGTSASCNWANEESSASGDDRRPEELERLERRKRQLHWLQVGDAMANLAGTFGIGASFADAIPSAAVWRAWHAAGPDLRLGITTSCGPPSFRATLPGGVSRGLKAGLIGILLIWLAAFTEFVGYQEVKVEHQLLNPSDLDKDIEVPLFTFLAAILGPEEYLCLHWKLCPIYASMAAAPSTSLSSGVPLQEFRRDLPPGWAPGLADYSLNQYLQKLKLWYRIYDGPDEAVGPLVAGRLQGQAQKLAMNLRLIRPDGNFDVGDNALVRLSVDQVIDPMDGVTILQHAIPSGVQALAHQLREAFGMSDQEHTTSALNAFFEFRRGKLSLQEYASEWDLRYDEAQTRAGLDINPVAKTYLWFRNSGLPNKFIEDVKLQIQGDMSRFAEAKRLALRLSQRGENSTFSTDLYGTVDEPYEDYHTTDDWSSWHEPWQETWYADEWADDDLYTWYDAEEGYYDEEWSTYHGESPSSEWYSPEEYDMSAQDAYDPPPQAASSTDQNEDAYYGKGGKGGSGGCHVCGSKWHHAAQCPVKTGSREFGKSKGKGKFKSRPPWRSKGKGKWSSGKGYKGKKGKGKSKGYSHDSQGYMVDRDAMAYFRQQPGNGLRVEDPSTPPRPVNPSSSLKMTPPDNTELLAWRGSAPSEEAGHDPSSGETYAEVPPPKNLTFATYVNNTSVEHSCYHHSVKGKKRRGLLIDPGAAAGLVGSETLRDLIESCYPEDGKNMVTWSESTATITGISGCPDKALGRVHLRLPFRGLKAVYEADVIGNEGSLCPALCGNPALCAMKASLHSSWFDNQDGLLVTWDTQSQNTPVMYAFRVLLTDSGHYLLPLDEDTSLKSQDLQICHFIKELSEVSHRQWPDHAYTFWQSAVRTAIPEQKRSCLERTYHSSPFEVEPKDPRATAQQTSCSTTPEAEIKNYNSLTSCSTTVEEKIKDQGIDTSCSASPEAEIHDHSVNTSCSTSPEAEIHDHSMNTSCSTIPEETFNDHGKDTSCSTTTDVFLADALIDLPLYTGDLLPNYLTPEEQKKLTKDYKAMPEEFYTHTNRRMVTPSSFPKWFSEAKKKKTKWHVWEWCSGSSRLSLTCCLAGLIVGFPVDFRYGWDIGNPEHQKMLDMALSTFEPEILMASPRCKFWSISASRRDRHLLLQDREAERPTLTYMQQTMSYQVSSGRAYVLEQPWTSAMWSESVMVRNQDFPCWRKPRLTDQCREISQAFRCRGAPDAAISETFPTCQTFPTWQTLGQAGEAE</sequence>
<feature type="region of interest" description="Disordered" evidence="1">
    <location>
        <begin position="1522"/>
        <end position="1541"/>
    </location>
</feature>
<feature type="compositionally biased region" description="Basic residues" evidence="1">
    <location>
        <begin position="1424"/>
        <end position="1442"/>
    </location>
</feature>
<keyword evidence="2" id="KW-0472">Membrane</keyword>
<dbReference type="EMBL" id="CAXAMM010000359">
    <property type="protein sequence ID" value="CAK8987162.1"/>
    <property type="molecule type" value="Genomic_DNA"/>
</dbReference>
<dbReference type="InterPro" id="IPR051251">
    <property type="entry name" value="STK_FNIP-Repeat"/>
</dbReference>